<dbReference type="FunCoup" id="H2ARB4">
    <property type="interactions" value="253"/>
</dbReference>
<dbReference type="PANTHER" id="PTHR24031">
    <property type="entry name" value="RNA HELICASE"/>
    <property type="match status" value="1"/>
</dbReference>
<dbReference type="CDD" id="cd17964">
    <property type="entry name" value="DEADc_MSS116"/>
    <property type="match status" value="1"/>
</dbReference>
<feature type="domain" description="Helicase C-terminal" evidence="10">
    <location>
        <begin position="326"/>
        <end position="490"/>
    </location>
</feature>
<dbReference type="Pfam" id="PF00271">
    <property type="entry name" value="Helicase_C"/>
    <property type="match status" value="1"/>
</dbReference>
<organism evidence="11 12">
    <name type="scientific">Kazachstania africana (strain ATCC 22294 / BCRC 22015 / CBS 2517 / CECT 1963 / NBRC 1671 / NRRL Y-8276)</name>
    <name type="common">Yeast</name>
    <name type="synonym">Kluyveromyces africanus</name>
    <dbReference type="NCBI Taxonomy" id="1071382"/>
    <lineage>
        <taxon>Eukaryota</taxon>
        <taxon>Fungi</taxon>
        <taxon>Dikarya</taxon>
        <taxon>Ascomycota</taxon>
        <taxon>Saccharomycotina</taxon>
        <taxon>Saccharomycetes</taxon>
        <taxon>Saccharomycetales</taxon>
        <taxon>Saccharomycetaceae</taxon>
        <taxon>Kazachstania</taxon>
    </lineage>
</organism>
<dbReference type="EC" id="3.6.4.13" evidence="7"/>
<evidence type="ECO:0000256" key="5">
    <source>
        <dbReference type="ARBA" id="ARBA00022884"/>
    </source>
</evidence>
<dbReference type="InterPro" id="IPR014001">
    <property type="entry name" value="Helicase_ATP-bd"/>
</dbReference>
<dbReference type="GO" id="GO:0006392">
    <property type="term" value="P:transcription elongation by mitochondrial RNA polymerase"/>
    <property type="evidence" value="ECO:0007669"/>
    <property type="project" value="EnsemblFungi"/>
</dbReference>
<dbReference type="GO" id="GO:0000963">
    <property type="term" value="P:mitochondrial RNA processing"/>
    <property type="evidence" value="ECO:0007669"/>
    <property type="project" value="EnsemblFungi"/>
</dbReference>
<evidence type="ECO:0000256" key="2">
    <source>
        <dbReference type="ARBA" id="ARBA00022801"/>
    </source>
</evidence>
<dbReference type="GO" id="GO:0002151">
    <property type="term" value="F:G-quadruplex RNA binding"/>
    <property type="evidence" value="ECO:0007669"/>
    <property type="project" value="EnsemblFungi"/>
</dbReference>
<dbReference type="GO" id="GO:0000372">
    <property type="term" value="P:Group I intron splicing"/>
    <property type="evidence" value="ECO:0007669"/>
    <property type="project" value="EnsemblFungi"/>
</dbReference>
<dbReference type="GO" id="GO:0016787">
    <property type="term" value="F:hydrolase activity"/>
    <property type="evidence" value="ECO:0007669"/>
    <property type="project" value="UniProtKB-KW"/>
</dbReference>
<evidence type="ECO:0000259" key="10">
    <source>
        <dbReference type="PROSITE" id="PS51194"/>
    </source>
</evidence>
<evidence type="ECO:0000313" key="11">
    <source>
        <dbReference type="EMBL" id="CCF56914.1"/>
    </source>
</evidence>
<comment type="domain">
    <text evidence="7">The Q motif is unique to and characteristic of the DEAD box family of RNA helicases and controls ATP binding and hydrolysis.</text>
</comment>
<dbReference type="InterPro" id="IPR011545">
    <property type="entry name" value="DEAD/DEAH_box_helicase_dom"/>
</dbReference>
<keyword evidence="4 6" id="KW-0067">ATP-binding</keyword>
<name>H2ARB4_KAZAF</name>
<protein>
    <recommendedName>
        <fullName evidence="7">ATP-dependent RNA helicase</fullName>
        <ecNumber evidence="7">3.6.4.13</ecNumber>
    </recommendedName>
</protein>
<dbReference type="PROSITE" id="PS00039">
    <property type="entry name" value="DEAD_ATP_HELICASE"/>
    <property type="match status" value="1"/>
</dbReference>
<feature type="region of interest" description="Disordered" evidence="8">
    <location>
        <begin position="574"/>
        <end position="623"/>
    </location>
</feature>
<evidence type="ECO:0000259" key="9">
    <source>
        <dbReference type="PROSITE" id="PS51192"/>
    </source>
</evidence>
<comment type="function">
    <text evidence="7">RNA helicase.</text>
</comment>
<dbReference type="InterPro" id="IPR027417">
    <property type="entry name" value="P-loop_NTPase"/>
</dbReference>
<evidence type="ECO:0000256" key="4">
    <source>
        <dbReference type="ARBA" id="ARBA00022840"/>
    </source>
</evidence>
<evidence type="ECO:0000256" key="8">
    <source>
        <dbReference type="SAM" id="MobiDB-lite"/>
    </source>
</evidence>
<dbReference type="GO" id="GO:0033592">
    <property type="term" value="F:RNA strand annealing activity"/>
    <property type="evidence" value="ECO:0007669"/>
    <property type="project" value="EnsemblFungi"/>
</dbReference>
<dbReference type="RefSeq" id="XP_003956049.1">
    <property type="nucleotide sequence ID" value="XM_003956000.1"/>
</dbReference>
<dbReference type="eggNOG" id="KOG0342">
    <property type="taxonomic scope" value="Eukaryota"/>
</dbReference>
<keyword evidence="2 6" id="KW-0378">Hydrolase</keyword>
<comment type="catalytic activity">
    <reaction evidence="7">
        <text>ATP + H2O = ADP + phosphate + H(+)</text>
        <dbReference type="Rhea" id="RHEA:13065"/>
        <dbReference type="ChEBI" id="CHEBI:15377"/>
        <dbReference type="ChEBI" id="CHEBI:15378"/>
        <dbReference type="ChEBI" id="CHEBI:30616"/>
        <dbReference type="ChEBI" id="CHEBI:43474"/>
        <dbReference type="ChEBI" id="CHEBI:456216"/>
        <dbReference type="EC" id="3.6.4.13"/>
    </reaction>
</comment>
<dbReference type="OrthoDB" id="193716at2759"/>
<evidence type="ECO:0000256" key="6">
    <source>
        <dbReference type="RuleBase" id="RU000492"/>
    </source>
</evidence>
<evidence type="ECO:0000256" key="1">
    <source>
        <dbReference type="ARBA" id="ARBA00022741"/>
    </source>
</evidence>
<dbReference type="CDD" id="cd18787">
    <property type="entry name" value="SF2_C_DEAD"/>
    <property type="match status" value="1"/>
</dbReference>
<feature type="domain" description="Helicase ATP-binding" evidence="9">
    <location>
        <begin position="110"/>
        <end position="297"/>
    </location>
</feature>
<dbReference type="GO" id="GO:0051880">
    <property type="term" value="F:G-quadruplex DNA binding"/>
    <property type="evidence" value="ECO:0007669"/>
    <property type="project" value="EnsemblFungi"/>
</dbReference>
<feature type="compositionally biased region" description="Basic and acidic residues" evidence="8">
    <location>
        <begin position="574"/>
        <end position="583"/>
    </location>
</feature>
<dbReference type="InterPro" id="IPR001650">
    <property type="entry name" value="Helicase_C-like"/>
</dbReference>
<dbReference type="SMART" id="SM00487">
    <property type="entry name" value="DEXDc"/>
    <property type="match status" value="1"/>
</dbReference>
<dbReference type="GO" id="GO:0003724">
    <property type="term" value="F:RNA helicase activity"/>
    <property type="evidence" value="ECO:0007669"/>
    <property type="project" value="UniProtKB-EC"/>
</dbReference>
<dbReference type="PROSITE" id="PS51194">
    <property type="entry name" value="HELICASE_CTER"/>
    <property type="match status" value="1"/>
</dbReference>
<dbReference type="EMBL" id="HE650822">
    <property type="protein sequence ID" value="CCF56914.1"/>
    <property type="molecule type" value="Genomic_DNA"/>
</dbReference>
<dbReference type="Gene3D" id="3.40.50.300">
    <property type="entry name" value="P-loop containing nucleotide triphosphate hydrolases"/>
    <property type="match status" value="2"/>
</dbReference>
<dbReference type="GO" id="GO:0005524">
    <property type="term" value="F:ATP binding"/>
    <property type="evidence" value="ECO:0007669"/>
    <property type="project" value="UniProtKB-UniRule"/>
</dbReference>
<dbReference type="Proteomes" id="UP000005220">
    <property type="component" value="Chromosome 2"/>
</dbReference>
<dbReference type="STRING" id="1071382.H2ARB4"/>
<dbReference type="InterPro" id="IPR000629">
    <property type="entry name" value="RNA-helicase_DEAD-box_CS"/>
</dbReference>
<dbReference type="KEGG" id="kaf:KAFR_0B06170"/>
<dbReference type="Pfam" id="PF00270">
    <property type="entry name" value="DEAD"/>
    <property type="match status" value="1"/>
</dbReference>
<keyword evidence="1 6" id="KW-0547">Nucleotide-binding</keyword>
<dbReference type="GO" id="GO:0000373">
    <property type="term" value="P:Group II intron splicing"/>
    <property type="evidence" value="ECO:0007669"/>
    <property type="project" value="EnsemblFungi"/>
</dbReference>
<sequence>MLTALRVCVPRVPLATSKPFLITSSRFYNTRRQGFRRRTNKNFVDDRYDKNEVRFQKETLAKLVHVQNNETEVTLDQLKEENVIDKMLHKSIDRMGFPNLTPVQQKTIKPTIMNNENDIIARAKTGTGKTFAFLIPIFQHLINTKLDSQYMVKSIIITPTRDLALQIEDEAKKLYKNNYGLKKFQCVSLIGGTNLNESIRRMKKLRPNIIIATPGRLIDVLNRYGNEFFRFVDFKVLDEADRLLEIGFKEDLREISNILNEISERDENHIRTMLFSATLDENVQNLSNDIMNKEKCLFIDTIDKNEPEAHEKIDQSMVLSDHFAHNIYAAANHIQSRLSQDSEMKDNYKAILFTPTVKFTKFITGVLYDKLHSKYRDLPIIEFHGQIDQKKRTRLVEQFKRLKSGILICTDVGARGMDFPDVKEVLQIGVPSELSNYIHRIGRTARSGKDGISTLFISKYELSFLDRLQKLKKIEIKNVHKFKPDENNCDIEIDDRSMESFEESIISLISFYRSCIREYHFNSRDLLPQIAGTYGILTKEPEKKMPLRDGFMLERLGLKRNPIANQMFDIKERSHGRYDDDRSYNSNNRSRYRSNHNNRDRSSSRSNFSESFDRRKSYERRPY</sequence>
<comment type="similarity">
    <text evidence="6">Belongs to the DEAD box helicase family.</text>
</comment>
<dbReference type="GO" id="GO:0070125">
    <property type="term" value="P:mitochondrial translational elongation"/>
    <property type="evidence" value="ECO:0007669"/>
    <property type="project" value="EnsemblFungi"/>
</dbReference>
<proteinExistence type="inferred from homology"/>
<gene>
    <name evidence="11" type="primary">KAFR0B06170</name>
    <name evidence="11" type="ORF">KAFR_0B06170</name>
</gene>
<accession>H2ARB4</accession>
<dbReference type="GO" id="GO:0034337">
    <property type="term" value="P:RNA folding"/>
    <property type="evidence" value="ECO:0007669"/>
    <property type="project" value="EnsemblFungi"/>
</dbReference>
<reference evidence="11 12" key="1">
    <citation type="journal article" date="2011" name="Proc. Natl. Acad. Sci. U.S.A.">
        <title>Evolutionary erosion of yeast sex chromosomes by mating-type switching accidents.</title>
        <authorList>
            <person name="Gordon J.L."/>
            <person name="Armisen D."/>
            <person name="Proux-Wera E."/>
            <person name="Oheigeartaigh S.S."/>
            <person name="Byrne K.P."/>
            <person name="Wolfe K.H."/>
        </authorList>
    </citation>
    <scope>NUCLEOTIDE SEQUENCE [LARGE SCALE GENOMIC DNA]</scope>
    <source>
        <strain evidence="12">ATCC 22294 / BCRC 22015 / CBS 2517 / CECT 1963 / NBRC 1671 / NRRL Y-8276</strain>
    </source>
</reference>
<keyword evidence="5 7" id="KW-0694">RNA-binding</keyword>
<dbReference type="GO" id="GO:0005761">
    <property type="term" value="C:mitochondrial ribosome"/>
    <property type="evidence" value="ECO:0007669"/>
    <property type="project" value="EnsemblFungi"/>
</dbReference>
<dbReference type="SUPFAM" id="SSF52540">
    <property type="entry name" value="P-loop containing nucleoside triphosphate hydrolases"/>
    <property type="match status" value="1"/>
</dbReference>
<evidence type="ECO:0000256" key="3">
    <source>
        <dbReference type="ARBA" id="ARBA00022806"/>
    </source>
</evidence>
<dbReference type="HOGENOM" id="CLU_003041_26_6_1"/>
<dbReference type="PROSITE" id="PS51192">
    <property type="entry name" value="HELICASE_ATP_BIND_1"/>
    <property type="match status" value="1"/>
</dbReference>
<dbReference type="AlphaFoldDB" id="H2ARB4"/>
<evidence type="ECO:0000313" key="12">
    <source>
        <dbReference type="Proteomes" id="UP000005220"/>
    </source>
</evidence>
<keyword evidence="12" id="KW-1185">Reference proteome</keyword>
<evidence type="ECO:0000256" key="7">
    <source>
        <dbReference type="RuleBase" id="RU365068"/>
    </source>
</evidence>
<keyword evidence="3 6" id="KW-0347">Helicase</keyword>
<dbReference type="InParanoid" id="H2ARB4"/>
<dbReference type="SMART" id="SM00490">
    <property type="entry name" value="HELICc"/>
    <property type="match status" value="1"/>
</dbReference>
<dbReference type="GeneID" id="13884796"/>
<dbReference type="GO" id="GO:0070124">
    <property type="term" value="P:mitochondrial translational initiation"/>
    <property type="evidence" value="ECO:0007669"/>
    <property type="project" value="EnsemblFungi"/>
</dbReference>
<feature type="compositionally biased region" description="Basic and acidic residues" evidence="8">
    <location>
        <begin position="611"/>
        <end position="623"/>
    </location>
</feature>